<evidence type="ECO:0000256" key="5">
    <source>
        <dbReference type="ARBA" id="ARBA00022946"/>
    </source>
</evidence>
<evidence type="ECO:0000313" key="8">
    <source>
        <dbReference type="Proteomes" id="UP000077002"/>
    </source>
</evidence>
<dbReference type="EMBL" id="LVKK01000108">
    <property type="protein sequence ID" value="OAG35780.1"/>
    <property type="molecule type" value="Genomic_DNA"/>
</dbReference>
<dbReference type="OrthoDB" id="5578174at2759"/>
<evidence type="ECO:0000256" key="3">
    <source>
        <dbReference type="ARBA" id="ARBA00010895"/>
    </source>
</evidence>
<accession>A0A177EWX6</accession>
<proteinExistence type="inferred from homology"/>
<feature type="compositionally biased region" description="Polar residues" evidence="6">
    <location>
        <begin position="76"/>
        <end position="95"/>
    </location>
</feature>
<sequence length="317" mass="36724">MSVNMQTSTRLLCTVKTISRHSRPSFRRAHTISYIPPPKPHVPVTPLMTPTTRAITTTLRTFPPQSCNTHKRRRYSSQTHAGATDTNRPSAQASTRGKGVPQYNGARSVGGYDRKSDREGQYEDEGMVVISSRAHFRDRHGRPWSKFSDEGHADTDAGVGIGASSKPRRKPRLELRDLNVKPRKKLEPWQTQKVSLSKKFGDEGWNPRKRLSPDAMDGIRTLHEEDPERWSTPLLAQHFKVSPEAIRRILKSKWRPKDEVEMQKRRERWAKRHDRIWDHQSELGLRPKRMKDREMEDPDAFDEELRAKEMLENARKA</sequence>
<gene>
    <name evidence="7" type="ORF">AYO21_10014</name>
</gene>
<comment type="subcellular location">
    <subcellularLocation>
        <location evidence="2">Mitochondrion</location>
    </subcellularLocation>
</comment>
<comment type="function">
    <text evidence="1">Required for respiratory activity and maintenance and expression of the mitochondrial genome.</text>
</comment>
<dbReference type="RefSeq" id="XP_022507732.1">
    <property type="nucleotide sequence ID" value="XM_022659939.1"/>
</dbReference>
<comment type="similarity">
    <text evidence="3">Belongs to the RRG9 family.</text>
</comment>
<dbReference type="Proteomes" id="UP000077002">
    <property type="component" value="Unassembled WGS sequence"/>
</dbReference>
<feature type="region of interest" description="Disordered" evidence="6">
    <location>
        <begin position="143"/>
        <end position="170"/>
    </location>
</feature>
<keyword evidence="8" id="KW-1185">Reference proteome</keyword>
<dbReference type="Pfam" id="PF06413">
    <property type="entry name" value="Neugrin"/>
    <property type="match status" value="1"/>
</dbReference>
<evidence type="ECO:0000256" key="1">
    <source>
        <dbReference type="ARBA" id="ARBA00003548"/>
    </source>
</evidence>
<dbReference type="AlphaFoldDB" id="A0A177EWX6"/>
<dbReference type="InterPro" id="IPR010487">
    <property type="entry name" value="NGRN/Rrg9"/>
</dbReference>
<evidence type="ECO:0000256" key="2">
    <source>
        <dbReference type="ARBA" id="ARBA00004173"/>
    </source>
</evidence>
<feature type="compositionally biased region" description="Basic and acidic residues" evidence="6">
    <location>
        <begin position="112"/>
        <end position="121"/>
    </location>
</feature>
<dbReference type="GO" id="GO:0005634">
    <property type="term" value="C:nucleus"/>
    <property type="evidence" value="ECO:0007669"/>
    <property type="project" value="TreeGrafter"/>
</dbReference>
<keyword evidence="5" id="KW-0809">Transit peptide</keyword>
<dbReference type="PANTHER" id="PTHR13475">
    <property type="entry name" value="NEUGRIN"/>
    <property type="match status" value="1"/>
</dbReference>
<feature type="region of interest" description="Disordered" evidence="6">
    <location>
        <begin position="62"/>
        <end position="124"/>
    </location>
</feature>
<comment type="caution">
    <text evidence="7">The sequence shown here is derived from an EMBL/GenBank/DDBJ whole genome shotgun (WGS) entry which is preliminary data.</text>
</comment>
<dbReference type="GO" id="GO:0005739">
    <property type="term" value="C:mitochondrion"/>
    <property type="evidence" value="ECO:0007669"/>
    <property type="project" value="UniProtKB-SubCell"/>
</dbReference>
<protein>
    <recommendedName>
        <fullName evidence="4">Required for respiratory growth protein 9, mitochondrial</fullName>
    </recommendedName>
</protein>
<organism evidence="7 8">
    <name type="scientific">Fonsecaea monophora</name>
    <dbReference type="NCBI Taxonomy" id="254056"/>
    <lineage>
        <taxon>Eukaryota</taxon>
        <taxon>Fungi</taxon>
        <taxon>Dikarya</taxon>
        <taxon>Ascomycota</taxon>
        <taxon>Pezizomycotina</taxon>
        <taxon>Eurotiomycetes</taxon>
        <taxon>Chaetothyriomycetidae</taxon>
        <taxon>Chaetothyriales</taxon>
        <taxon>Herpotrichiellaceae</taxon>
        <taxon>Fonsecaea</taxon>
    </lineage>
</organism>
<evidence type="ECO:0000256" key="6">
    <source>
        <dbReference type="SAM" id="MobiDB-lite"/>
    </source>
</evidence>
<evidence type="ECO:0000256" key="4">
    <source>
        <dbReference type="ARBA" id="ARBA00013566"/>
    </source>
</evidence>
<dbReference type="GeneID" id="34605140"/>
<name>A0A177EWX6_9EURO</name>
<dbReference type="PANTHER" id="PTHR13475:SF3">
    <property type="entry name" value="NEUGRIN"/>
    <property type="match status" value="1"/>
</dbReference>
<evidence type="ECO:0000313" key="7">
    <source>
        <dbReference type="EMBL" id="OAG35780.1"/>
    </source>
</evidence>
<reference evidence="7 8" key="1">
    <citation type="submission" date="2016-03" db="EMBL/GenBank/DDBJ databases">
        <title>Draft genome sequence of the Fonsecaea monophora CBS 269.37.</title>
        <authorList>
            <person name="Bombassaro A."/>
            <person name="Vinicius W.A."/>
            <person name="De Hoog S."/>
            <person name="Sun J."/>
            <person name="Souza E.M."/>
            <person name="Raittz R.T."/>
            <person name="Costa F."/>
            <person name="Leao A.C."/>
            <person name="Tadra-Sfeir M.Z."/>
            <person name="Baura V."/>
            <person name="Balsanelli E."/>
            <person name="Pedrosa F.O."/>
            <person name="Moreno L.F."/>
            <person name="Steffens M.B."/>
            <person name="Xi L."/>
            <person name="Bocca A.L."/>
            <person name="Felipe M.S."/>
            <person name="Teixeira M."/>
            <person name="Telles Filho F.Q."/>
            <person name="Azevedo C.M."/>
            <person name="Gomes R."/>
            <person name="Vicente V.A."/>
        </authorList>
    </citation>
    <scope>NUCLEOTIDE SEQUENCE [LARGE SCALE GENOMIC DNA]</scope>
    <source>
        <strain evidence="7 8">CBS 269.37</strain>
    </source>
</reference>